<sequence>MMKKIYQTDFLLLPEHEFWFMYIILRKGKDFYYECAGRCTEDLPDSRGFYNYEHACFTLDGQVLSVNKKMRPSLITYIQKTIKDNQETFRKEIEMATKTIFEKKVSQVTNELGELLKKKDHREAWTKAGELNSLLKKEEAKELKPDLIEQLQTELRGYYYINGEIEKANKRLYAKGSKLIELAAL</sequence>
<proteinExistence type="predicted"/>
<comment type="caution">
    <text evidence="1">The sequence shown here is derived from an EMBL/GenBank/DDBJ whole genome shotgun (WGS) entry which is preliminary data.</text>
</comment>
<reference evidence="1 2" key="1">
    <citation type="submission" date="2016-01" db="EMBL/GenBank/DDBJ databases">
        <authorList>
            <person name="Oliw E.H."/>
        </authorList>
    </citation>
    <scope>NUCLEOTIDE SEQUENCE [LARGE SCALE GENOMIC DNA]</scope>
    <source>
        <strain evidence="1 2">KA00635</strain>
    </source>
</reference>
<dbReference type="PATRIC" id="fig|87541.4.peg.102"/>
<evidence type="ECO:0008006" key="3">
    <source>
        <dbReference type="Google" id="ProtNLM"/>
    </source>
</evidence>
<dbReference type="Proteomes" id="UP000070422">
    <property type="component" value="Unassembled WGS sequence"/>
</dbReference>
<dbReference type="EMBL" id="LSCQ01000010">
    <property type="protein sequence ID" value="KXB38172.1"/>
    <property type="molecule type" value="Genomic_DNA"/>
</dbReference>
<name>A0A133Y4Q3_9LACT</name>
<gene>
    <name evidence="1" type="ORF">HMPREF3187_00102</name>
</gene>
<evidence type="ECO:0000313" key="1">
    <source>
        <dbReference type="EMBL" id="KXB38172.1"/>
    </source>
</evidence>
<evidence type="ECO:0000313" key="2">
    <source>
        <dbReference type="Proteomes" id="UP000070422"/>
    </source>
</evidence>
<accession>A0A133Y4Q3</accession>
<dbReference type="AlphaFoldDB" id="A0A133Y4Q3"/>
<dbReference type="OrthoDB" id="2227480at2"/>
<organism evidence="1 2">
    <name type="scientific">Aerococcus christensenii</name>
    <dbReference type="NCBI Taxonomy" id="87541"/>
    <lineage>
        <taxon>Bacteria</taxon>
        <taxon>Bacillati</taxon>
        <taxon>Bacillota</taxon>
        <taxon>Bacilli</taxon>
        <taxon>Lactobacillales</taxon>
        <taxon>Aerococcaceae</taxon>
        <taxon>Aerococcus</taxon>
    </lineage>
</organism>
<dbReference type="RefSeq" id="WP_060936304.1">
    <property type="nucleotide sequence ID" value="NZ_JASOZP010000005.1"/>
</dbReference>
<protein>
    <recommendedName>
        <fullName evidence="3">Conjugal transfer protein</fullName>
    </recommendedName>
</protein>